<evidence type="ECO:0000259" key="2">
    <source>
        <dbReference type="Pfam" id="PF07589"/>
    </source>
</evidence>
<protein>
    <recommendedName>
        <fullName evidence="2">Ice-binding protein C-terminal domain-containing protein</fullName>
    </recommendedName>
</protein>
<dbReference type="AlphaFoldDB" id="A0AAT9FPB5"/>
<sequence length="237" mass="24858">MKIHQLIPTLGAAALTIASSQAAITYVDAVEGTGGNTRATGSTQADASWRVDNTSPDAGTQYATQWSERPYGNTSIFQALPTTNGTPTGIPELTTTISLADGIYDLYVFYWDQTVSDTQNWVISTGLTSGALTTYSSPGNPAVTGATTTGVVDASTLTYAGTAPITDEGGVRELFAVKFENVTVTGGSADIFVDYNLSHTGNNRAWYDGVGYEVVPEPSSTALLGLGGLALILRRRR</sequence>
<accession>A0AAT9FPB5</accession>
<dbReference type="KEGG" id="osu:NT6N_27820"/>
<name>A0AAT9FPB5_9BACT</name>
<evidence type="ECO:0000256" key="1">
    <source>
        <dbReference type="SAM" id="SignalP"/>
    </source>
</evidence>
<dbReference type="EMBL" id="AP026866">
    <property type="protein sequence ID" value="BDS07742.1"/>
    <property type="molecule type" value="Genomic_DNA"/>
</dbReference>
<proteinExistence type="predicted"/>
<dbReference type="Pfam" id="PF07589">
    <property type="entry name" value="PEP-CTERM"/>
    <property type="match status" value="1"/>
</dbReference>
<gene>
    <name evidence="3" type="ORF">NT6N_27820</name>
</gene>
<organism evidence="3">
    <name type="scientific">Oceaniferula spumae</name>
    <dbReference type="NCBI Taxonomy" id="2979115"/>
    <lineage>
        <taxon>Bacteria</taxon>
        <taxon>Pseudomonadati</taxon>
        <taxon>Verrucomicrobiota</taxon>
        <taxon>Verrucomicrobiia</taxon>
        <taxon>Verrucomicrobiales</taxon>
        <taxon>Verrucomicrobiaceae</taxon>
        <taxon>Oceaniferula</taxon>
    </lineage>
</organism>
<evidence type="ECO:0000313" key="3">
    <source>
        <dbReference type="EMBL" id="BDS07742.1"/>
    </source>
</evidence>
<dbReference type="InterPro" id="IPR013424">
    <property type="entry name" value="Ice-binding_C"/>
</dbReference>
<feature type="domain" description="Ice-binding protein C-terminal" evidence="2">
    <location>
        <begin position="215"/>
        <end position="236"/>
    </location>
</feature>
<reference evidence="3" key="1">
    <citation type="submission" date="2024-07" db="EMBL/GenBank/DDBJ databases">
        <title>Complete genome sequence of Verrucomicrobiaceae bacterium NT6N.</title>
        <authorList>
            <person name="Huang C."/>
            <person name="Takami H."/>
            <person name="Hamasaki K."/>
        </authorList>
    </citation>
    <scope>NUCLEOTIDE SEQUENCE</scope>
    <source>
        <strain evidence="3">NT6N</strain>
    </source>
</reference>
<feature type="chain" id="PRO_5043378147" description="Ice-binding protein C-terminal domain-containing protein" evidence="1">
    <location>
        <begin position="23"/>
        <end position="237"/>
    </location>
</feature>
<feature type="signal peptide" evidence="1">
    <location>
        <begin position="1"/>
        <end position="22"/>
    </location>
</feature>
<dbReference type="NCBIfam" id="TIGR02595">
    <property type="entry name" value="PEP_CTERM"/>
    <property type="match status" value="1"/>
</dbReference>
<keyword evidence="1" id="KW-0732">Signal</keyword>